<feature type="domain" description="HTH gntR-type" evidence="4">
    <location>
        <begin position="23"/>
        <end position="90"/>
    </location>
</feature>
<evidence type="ECO:0000313" key="5">
    <source>
        <dbReference type="EMBL" id="MBB4930891.1"/>
    </source>
</evidence>
<dbReference type="PRINTS" id="PR00035">
    <property type="entry name" value="HTHGNTR"/>
</dbReference>
<dbReference type="AlphaFoldDB" id="A0A7W7RF99"/>
<keyword evidence="6" id="KW-1185">Reference proteome</keyword>
<dbReference type="GO" id="GO:0003700">
    <property type="term" value="F:DNA-binding transcription factor activity"/>
    <property type="evidence" value="ECO:0007669"/>
    <property type="project" value="InterPro"/>
</dbReference>
<comment type="caution">
    <text evidence="5">The sequence shown here is derived from an EMBL/GenBank/DDBJ whole genome shotgun (WGS) entry which is preliminary data.</text>
</comment>
<keyword evidence="3" id="KW-0804">Transcription</keyword>
<dbReference type="Gene3D" id="1.20.120.530">
    <property type="entry name" value="GntR ligand-binding domain-like"/>
    <property type="match status" value="1"/>
</dbReference>
<reference evidence="5 6" key="1">
    <citation type="submission" date="2020-08" db="EMBL/GenBank/DDBJ databases">
        <title>Sequencing the genomes of 1000 actinobacteria strains.</title>
        <authorList>
            <person name="Klenk H.-P."/>
        </authorList>
    </citation>
    <scope>NUCLEOTIDE SEQUENCE [LARGE SCALE GENOMIC DNA]</scope>
    <source>
        <strain evidence="5 6">DSM 102030</strain>
    </source>
</reference>
<sequence length="239" mass="26437">MNMPATSPLSVVREHMPERLGRGRTTEAVSEALREAILDGGLPPSTWLREDEIAAVLGVSRTPVREALRRLADEGLAVKTAHHGTVVAPMSIEDVLALYVVRENLEGLATRLAASRRLTEPLSGLDEVHTQMLRVIEREDTDSAETTKELARLNLRFHGLIRQAAANLYLDRFLSQVEQAVRRLQPSTFSAPGRPEEAYQEHAEILAAIKAGSAQDAESAAKRHMRRAREIRLSMLLGD</sequence>
<dbReference type="Proteomes" id="UP000523007">
    <property type="component" value="Unassembled WGS sequence"/>
</dbReference>
<dbReference type="InterPro" id="IPR000524">
    <property type="entry name" value="Tscrpt_reg_HTH_GntR"/>
</dbReference>
<dbReference type="EMBL" id="JACHJT010000001">
    <property type="protein sequence ID" value="MBB4930891.1"/>
    <property type="molecule type" value="Genomic_DNA"/>
</dbReference>
<dbReference type="SMART" id="SM00895">
    <property type="entry name" value="FCD"/>
    <property type="match status" value="1"/>
</dbReference>
<accession>A0A7W7RF99</accession>
<proteinExistence type="predicted"/>
<name>A0A7W7RF99_9ACTN</name>
<dbReference type="PROSITE" id="PS50949">
    <property type="entry name" value="HTH_GNTR"/>
    <property type="match status" value="1"/>
</dbReference>
<evidence type="ECO:0000256" key="1">
    <source>
        <dbReference type="ARBA" id="ARBA00023015"/>
    </source>
</evidence>
<keyword evidence="2 5" id="KW-0238">DNA-binding</keyword>
<dbReference type="Pfam" id="PF00392">
    <property type="entry name" value="GntR"/>
    <property type="match status" value="1"/>
</dbReference>
<dbReference type="Gene3D" id="1.10.10.10">
    <property type="entry name" value="Winged helix-like DNA-binding domain superfamily/Winged helix DNA-binding domain"/>
    <property type="match status" value="1"/>
</dbReference>
<protein>
    <submittedName>
        <fullName evidence="5">DNA-binding GntR family transcriptional regulator</fullName>
    </submittedName>
</protein>
<gene>
    <name evidence="5" type="ORF">F4561_001711</name>
</gene>
<dbReference type="RefSeq" id="WP_221445407.1">
    <property type="nucleotide sequence ID" value="NZ_JACHJT010000001.1"/>
</dbReference>
<dbReference type="InterPro" id="IPR008920">
    <property type="entry name" value="TF_FadR/GntR_C"/>
</dbReference>
<evidence type="ECO:0000313" key="6">
    <source>
        <dbReference type="Proteomes" id="UP000523007"/>
    </source>
</evidence>
<dbReference type="PANTHER" id="PTHR43537:SF24">
    <property type="entry name" value="GLUCONATE OPERON TRANSCRIPTIONAL REPRESSOR"/>
    <property type="match status" value="1"/>
</dbReference>
<dbReference type="Pfam" id="PF07729">
    <property type="entry name" value="FCD"/>
    <property type="match status" value="1"/>
</dbReference>
<dbReference type="InterPro" id="IPR036390">
    <property type="entry name" value="WH_DNA-bd_sf"/>
</dbReference>
<dbReference type="CDD" id="cd07377">
    <property type="entry name" value="WHTH_GntR"/>
    <property type="match status" value="1"/>
</dbReference>
<dbReference type="SUPFAM" id="SSF48008">
    <property type="entry name" value="GntR ligand-binding domain-like"/>
    <property type="match status" value="1"/>
</dbReference>
<keyword evidence="1" id="KW-0805">Transcription regulation</keyword>
<dbReference type="GO" id="GO:0003677">
    <property type="term" value="F:DNA binding"/>
    <property type="evidence" value="ECO:0007669"/>
    <property type="project" value="UniProtKB-KW"/>
</dbReference>
<evidence type="ECO:0000259" key="4">
    <source>
        <dbReference type="PROSITE" id="PS50949"/>
    </source>
</evidence>
<evidence type="ECO:0000256" key="3">
    <source>
        <dbReference type="ARBA" id="ARBA00023163"/>
    </source>
</evidence>
<dbReference type="SUPFAM" id="SSF46785">
    <property type="entry name" value="Winged helix' DNA-binding domain"/>
    <property type="match status" value="1"/>
</dbReference>
<dbReference type="InterPro" id="IPR036388">
    <property type="entry name" value="WH-like_DNA-bd_sf"/>
</dbReference>
<dbReference type="InterPro" id="IPR011711">
    <property type="entry name" value="GntR_C"/>
</dbReference>
<dbReference type="PANTHER" id="PTHR43537">
    <property type="entry name" value="TRANSCRIPTIONAL REGULATOR, GNTR FAMILY"/>
    <property type="match status" value="1"/>
</dbReference>
<evidence type="ECO:0000256" key="2">
    <source>
        <dbReference type="ARBA" id="ARBA00023125"/>
    </source>
</evidence>
<organism evidence="5 6">
    <name type="scientific">Lipingzhangella halophila</name>
    <dbReference type="NCBI Taxonomy" id="1783352"/>
    <lineage>
        <taxon>Bacteria</taxon>
        <taxon>Bacillati</taxon>
        <taxon>Actinomycetota</taxon>
        <taxon>Actinomycetes</taxon>
        <taxon>Streptosporangiales</taxon>
        <taxon>Nocardiopsidaceae</taxon>
        <taxon>Lipingzhangella</taxon>
    </lineage>
</organism>
<dbReference type="SMART" id="SM00345">
    <property type="entry name" value="HTH_GNTR"/>
    <property type="match status" value="1"/>
</dbReference>